<evidence type="ECO:0000313" key="2">
    <source>
        <dbReference type="Proteomes" id="UP001595833"/>
    </source>
</evidence>
<organism evidence="1 2">
    <name type="scientific">Saccharothrix xinjiangensis</name>
    <dbReference type="NCBI Taxonomy" id="204798"/>
    <lineage>
        <taxon>Bacteria</taxon>
        <taxon>Bacillati</taxon>
        <taxon>Actinomycetota</taxon>
        <taxon>Actinomycetes</taxon>
        <taxon>Pseudonocardiales</taxon>
        <taxon>Pseudonocardiaceae</taxon>
        <taxon>Saccharothrix</taxon>
    </lineage>
</organism>
<dbReference type="RefSeq" id="WP_344040404.1">
    <property type="nucleotide sequence ID" value="NZ_BAAAKE010000022.1"/>
</dbReference>
<protein>
    <recommendedName>
        <fullName evidence="3">Lipoprotein</fullName>
    </recommendedName>
</protein>
<gene>
    <name evidence="1" type="ORF">ACFPFM_16445</name>
</gene>
<dbReference type="Proteomes" id="UP001595833">
    <property type="component" value="Unassembled WGS sequence"/>
</dbReference>
<proteinExistence type="predicted"/>
<reference evidence="2" key="1">
    <citation type="journal article" date="2019" name="Int. J. Syst. Evol. Microbiol.">
        <title>The Global Catalogue of Microorganisms (GCM) 10K type strain sequencing project: providing services to taxonomists for standard genome sequencing and annotation.</title>
        <authorList>
            <consortium name="The Broad Institute Genomics Platform"/>
            <consortium name="The Broad Institute Genome Sequencing Center for Infectious Disease"/>
            <person name="Wu L."/>
            <person name="Ma J."/>
        </authorList>
    </citation>
    <scope>NUCLEOTIDE SEQUENCE [LARGE SCALE GENOMIC DNA]</scope>
    <source>
        <strain evidence="2">KCTC 12848</strain>
    </source>
</reference>
<sequence>MQYKVTLTPPKPVLTVTVAVAPDSAQKFSAKVTALDLTKADLQPDGNPIDKALAAAAKPLVQALVDKVPPIIVDAVKDKSVSFDLDQPIGYKVTAGDVPITLTATNLVLGTHEGHLLVTGGIEVAP</sequence>
<evidence type="ECO:0000313" key="1">
    <source>
        <dbReference type="EMBL" id="MFC5055349.1"/>
    </source>
</evidence>
<keyword evidence="2" id="KW-1185">Reference proteome</keyword>
<dbReference type="EMBL" id="JBHSJB010000012">
    <property type="protein sequence ID" value="MFC5055349.1"/>
    <property type="molecule type" value="Genomic_DNA"/>
</dbReference>
<accession>A0ABV9Y1W3</accession>
<name>A0ABV9Y1W3_9PSEU</name>
<evidence type="ECO:0008006" key="3">
    <source>
        <dbReference type="Google" id="ProtNLM"/>
    </source>
</evidence>
<comment type="caution">
    <text evidence="1">The sequence shown here is derived from an EMBL/GenBank/DDBJ whole genome shotgun (WGS) entry which is preliminary data.</text>
</comment>